<gene>
    <name evidence="5" type="ORF">HD593_003067</name>
</gene>
<evidence type="ECO:0000256" key="2">
    <source>
        <dbReference type="ARBA" id="ARBA00022857"/>
    </source>
</evidence>
<evidence type="ECO:0000256" key="1">
    <source>
        <dbReference type="ARBA" id="ARBA00005104"/>
    </source>
</evidence>
<organism evidence="5 6">
    <name type="scientific">Nonomuraea rubra</name>
    <dbReference type="NCBI Taxonomy" id="46180"/>
    <lineage>
        <taxon>Bacteria</taxon>
        <taxon>Bacillati</taxon>
        <taxon>Actinomycetota</taxon>
        <taxon>Actinomycetes</taxon>
        <taxon>Streptosporangiales</taxon>
        <taxon>Streptosporangiaceae</taxon>
        <taxon>Nonomuraea</taxon>
    </lineage>
</organism>
<dbReference type="PANTHER" id="PTHR38011">
    <property type="entry name" value="DIHYDROFOLATE REDUCTASE FAMILY PROTEIN (AFU_ORTHOLOGUE AFUA_8G06820)"/>
    <property type="match status" value="1"/>
</dbReference>
<dbReference type="SUPFAM" id="SSF53597">
    <property type="entry name" value="Dihydrofolate reductase-like"/>
    <property type="match status" value="1"/>
</dbReference>
<dbReference type="InterPro" id="IPR002734">
    <property type="entry name" value="RibDG_C"/>
</dbReference>
<keyword evidence="3 5" id="KW-0560">Oxidoreductase</keyword>
<dbReference type="InterPro" id="IPR024072">
    <property type="entry name" value="DHFR-like_dom_sf"/>
</dbReference>
<dbReference type="PANTHER" id="PTHR38011:SF7">
    <property type="entry name" value="2,5-DIAMINO-6-RIBOSYLAMINO-4(3H)-PYRIMIDINONE 5'-PHOSPHATE REDUCTASE"/>
    <property type="match status" value="1"/>
</dbReference>
<feature type="domain" description="Bacterial bifunctional deaminase-reductase C-terminal" evidence="4">
    <location>
        <begin position="8"/>
        <end position="200"/>
    </location>
</feature>
<reference evidence="5 6" key="1">
    <citation type="submission" date="2020-08" db="EMBL/GenBank/DDBJ databases">
        <title>Sequencing the genomes of 1000 actinobacteria strains.</title>
        <authorList>
            <person name="Klenk H.-P."/>
        </authorList>
    </citation>
    <scope>NUCLEOTIDE SEQUENCE [LARGE SCALE GENOMIC DNA]</scope>
    <source>
        <strain evidence="5 6">DSM 43768</strain>
    </source>
</reference>
<evidence type="ECO:0000256" key="3">
    <source>
        <dbReference type="ARBA" id="ARBA00023002"/>
    </source>
</evidence>
<dbReference type="EMBL" id="JACHMI010000001">
    <property type="protein sequence ID" value="MBB6548272.1"/>
    <property type="molecule type" value="Genomic_DNA"/>
</dbReference>
<comment type="pathway">
    <text evidence="1">Cofactor biosynthesis; riboflavin biosynthesis.</text>
</comment>
<sequence>MPTGTQRPYVVAHVAVSADGATTGFQPDVTRFYQLAQTWKEDLTLAGADTILAQEQALAGAELPGPAPDGPLLAVVDGRGRVSEWQALRAAGHWHDVVALHCPATPPRPPGRPVRELVTGTDRVDLAEALRTLGRDDGVGVVRVDSGGRLIGALLRAGLVDEVSLLVHPCLAGEHATRFWYGDRPAAAPLTLIAAQSLPDGLVWLRYHP</sequence>
<proteinExistence type="predicted"/>
<dbReference type="InterPro" id="IPR050765">
    <property type="entry name" value="Riboflavin_Biosynth_HTPR"/>
</dbReference>
<dbReference type="EC" id="1.1.1.302" evidence="5"/>
<comment type="caution">
    <text evidence="5">The sequence shown here is derived from an EMBL/GenBank/DDBJ whole genome shotgun (WGS) entry which is preliminary data.</text>
</comment>
<dbReference type="Proteomes" id="UP000565579">
    <property type="component" value="Unassembled WGS sequence"/>
</dbReference>
<evidence type="ECO:0000259" key="4">
    <source>
        <dbReference type="Pfam" id="PF01872"/>
    </source>
</evidence>
<dbReference type="GO" id="GO:0008703">
    <property type="term" value="F:5-amino-6-(5-phosphoribosylamino)uracil reductase activity"/>
    <property type="evidence" value="ECO:0007669"/>
    <property type="project" value="InterPro"/>
</dbReference>
<dbReference type="RefSeq" id="WP_185102791.1">
    <property type="nucleotide sequence ID" value="NZ_JACHMI010000001.1"/>
</dbReference>
<keyword evidence="6" id="KW-1185">Reference proteome</keyword>
<dbReference type="Pfam" id="PF01872">
    <property type="entry name" value="RibD_C"/>
    <property type="match status" value="1"/>
</dbReference>
<dbReference type="GO" id="GO:0009231">
    <property type="term" value="P:riboflavin biosynthetic process"/>
    <property type="evidence" value="ECO:0007669"/>
    <property type="project" value="InterPro"/>
</dbReference>
<evidence type="ECO:0000313" key="6">
    <source>
        <dbReference type="Proteomes" id="UP000565579"/>
    </source>
</evidence>
<keyword evidence="2" id="KW-0521">NADP</keyword>
<dbReference type="AlphaFoldDB" id="A0A7X0NRN2"/>
<dbReference type="Gene3D" id="3.40.430.10">
    <property type="entry name" value="Dihydrofolate Reductase, subunit A"/>
    <property type="match status" value="1"/>
</dbReference>
<evidence type="ECO:0000313" key="5">
    <source>
        <dbReference type="EMBL" id="MBB6548272.1"/>
    </source>
</evidence>
<accession>A0A7X0NRN2</accession>
<protein>
    <submittedName>
        <fullName evidence="5">2,5-diamino-6-(Ribosylamino)-4(3H)-pyrimidinone 5'-phosphate reductase</fullName>
        <ecNumber evidence="5">1.1.1.302</ecNumber>
    </submittedName>
</protein>
<name>A0A7X0NRN2_9ACTN</name>